<keyword evidence="2" id="KW-0472">Membrane</keyword>
<keyword evidence="2" id="KW-0812">Transmembrane</keyword>
<evidence type="ECO:0000313" key="4">
    <source>
        <dbReference type="EMBL" id="KAF5329602.1"/>
    </source>
</evidence>
<accession>A0A8H5BWF4</accession>
<dbReference type="EMBL" id="JAACJJ010000002">
    <property type="protein sequence ID" value="KAF5329602.1"/>
    <property type="molecule type" value="Genomic_DNA"/>
</dbReference>
<dbReference type="PANTHER" id="PTHR40465">
    <property type="entry name" value="CHROMOSOME 1, WHOLE GENOME SHOTGUN SEQUENCE"/>
    <property type="match status" value="1"/>
</dbReference>
<feature type="compositionally biased region" description="Polar residues" evidence="1">
    <location>
        <begin position="305"/>
        <end position="334"/>
    </location>
</feature>
<keyword evidence="2" id="KW-1133">Transmembrane helix</keyword>
<keyword evidence="5" id="KW-1185">Reference proteome</keyword>
<dbReference type="Pfam" id="PF20152">
    <property type="entry name" value="DUF6534"/>
    <property type="match status" value="1"/>
</dbReference>
<evidence type="ECO:0000256" key="2">
    <source>
        <dbReference type="SAM" id="Phobius"/>
    </source>
</evidence>
<feature type="region of interest" description="Disordered" evidence="1">
    <location>
        <begin position="305"/>
        <end position="345"/>
    </location>
</feature>
<evidence type="ECO:0000259" key="3">
    <source>
        <dbReference type="Pfam" id="PF20152"/>
    </source>
</evidence>
<feature type="transmembrane region" description="Helical" evidence="2">
    <location>
        <begin position="258"/>
        <end position="279"/>
    </location>
</feature>
<dbReference type="InterPro" id="IPR045339">
    <property type="entry name" value="DUF6534"/>
</dbReference>
<feature type="transmembrane region" description="Helical" evidence="2">
    <location>
        <begin position="193"/>
        <end position="213"/>
    </location>
</feature>
<feature type="domain" description="DUF6534" evidence="3">
    <location>
        <begin position="198"/>
        <end position="284"/>
    </location>
</feature>
<sequence length="363" mass="40850">MSLSPDAQHELNTVHRTFGAALIGAFVAMILYGLTCLQTYIYFAYSLRDTWKLKSVVGGTWFFDTVHTILVAICIYHYLIVNFHNPEALSFTSWYADSFRSIDESVDKRLRFRSLPAGIILNATIALIVNFFFVVRIFRLCGKRVRWWFSGVTGVISIAHFAFAIETSIYLLIRGRLISLDEHRLQYGVATPFAITAILSNLLITIALCLLLSNARTGFKNTDTMVSTLIAYALHRCVLLFLVVAAEAIAYKAAPHDLWWIAIDFSVGKLYANSLLTTLNSRESIRSKRDNATDSFHMSRIVFEESSSMGQDSSRTTRPGNNQNFTKTRPSYETTPGGKAASLPSFEFEVRPSKQALRFSDDV</sequence>
<reference evidence="4 5" key="1">
    <citation type="journal article" date="2020" name="ISME J.">
        <title>Uncovering the hidden diversity of litter-decomposition mechanisms in mushroom-forming fungi.</title>
        <authorList>
            <person name="Floudas D."/>
            <person name="Bentzer J."/>
            <person name="Ahren D."/>
            <person name="Johansson T."/>
            <person name="Persson P."/>
            <person name="Tunlid A."/>
        </authorList>
    </citation>
    <scope>NUCLEOTIDE SEQUENCE [LARGE SCALE GENOMIC DNA]</scope>
    <source>
        <strain evidence="4 5">CBS 101986</strain>
    </source>
</reference>
<feature type="transmembrane region" description="Helical" evidence="2">
    <location>
        <begin position="20"/>
        <end position="43"/>
    </location>
</feature>
<feature type="transmembrane region" description="Helical" evidence="2">
    <location>
        <begin position="115"/>
        <end position="135"/>
    </location>
</feature>
<dbReference type="PANTHER" id="PTHR40465:SF1">
    <property type="entry name" value="DUF6534 DOMAIN-CONTAINING PROTEIN"/>
    <property type="match status" value="1"/>
</dbReference>
<feature type="transmembrane region" description="Helical" evidence="2">
    <location>
        <begin position="225"/>
        <end position="246"/>
    </location>
</feature>
<protein>
    <recommendedName>
        <fullName evidence="3">DUF6534 domain-containing protein</fullName>
    </recommendedName>
</protein>
<proteinExistence type="predicted"/>
<name>A0A8H5BWF4_9AGAR</name>
<feature type="transmembrane region" description="Helical" evidence="2">
    <location>
        <begin position="55"/>
        <end position="79"/>
    </location>
</feature>
<evidence type="ECO:0000313" key="5">
    <source>
        <dbReference type="Proteomes" id="UP000567179"/>
    </source>
</evidence>
<dbReference type="OrthoDB" id="2743740at2759"/>
<feature type="transmembrane region" description="Helical" evidence="2">
    <location>
        <begin position="147"/>
        <end position="173"/>
    </location>
</feature>
<comment type="caution">
    <text evidence="4">The sequence shown here is derived from an EMBL/GenBank/DDBJ whole genome shotgun (WGS) entry which is preliminary data.</text>
</comment>
<dbReference type="Proteomes" id="UP000567179">
    <property type="component" value="Unassembled WGS sequence"/>
</dbReference>
<evidence type="ECO:0000256" key="1">
    <source>
        <dbReference type="SAM" id="MobiDB-lite"/>
    </source>
</evidence>
<gene>
    <name evidence="4" type="ORF">D9619_009385</name>
</gene>
<dbReference type="AlphaFoldDB" id="A0A8H5BWF4"/>
<organism evidence="4 5">
    <name type="scientific">Psilocybe cf. subviscida</name>
    <dbReference type="NCBI Taxonomy" id="2480587"/>
    <lineage>
        <taxon>Eukaryota</taxon>
        <taxon>Fungi</taxon>
        <taxon>Dikarya</taxon>
        <taxon>Basidiomycota</taxon>
        <taxon>Agaricomycotina</taxon>
        <taxon>Agaricomycetes</taxon>
        <taxon>Agaricomycetidae</taxon>
        <taxon>Agaricales</taxon>
        <taxon>Agaricineae</taxon>
        <taxon>Strophariaceae</taxon>
        <taxon>Psilocybe</taxon>
    </lineage>
</organism>